<organism evidence="2 3">
    <name type="scientific">Collimonas arenae</name>
    <dbReference type="NCBI Taxonomy" id="279058"/>
    <lineage>
        <taxon>Bacteria</taxon>
        <taxon>Pseudomonadati</taxon>
        <taxon>Pseudomonadota</taxon>
        <taxon>Betaproteobacteria</taxon>
        <taxon>Burkholderiales</taxon>
        <taxon>Oxalobacteraceae</taxon>
        <taxon>Collimonas</taxon>
    </lineage>
</organism>
<evidence type="ECO:0000256" key="1">
    <source>
        <dbReference type="SAM" id="MobiDB-lite"/>
    </source>
</evidence>
<sequence length="71" mass="7795">MPGLLPQAAPMARPKKQKPRRVSSPGFLIGTSGSGRQYCRYPEQACAGLCVLRITDSRPWHSRSFPVKIVG</sequence>
<accession>A0A127PJM7</accession>
<evidence type="ECO:0000313" key="2">
    <source>
        <dbReference type="EMBL" id="AMP07851.1"/>
    </source>
</evidence>
<name>A0A127PJM7_9BURK</name>
<reference evidence="2 3" key="1">
    <citation type="submission" date="2015-11" db="EMBL/GenBank/DDBJ databases">
        <title>Exploring the genomic traits of fungus-feeding bacterial genus Collimonas.</title>
        <authorList>
            <person name="Song C."/>
            <person name="Schmidt R."/>
            <person name="de Jager V."/>
            <person name="Krzyzanowska D."/>
            <person name="Jongedijk E."/>
            <person name="Cankar K."/>
            <person name="Beekwilder J."/>
            <person name="van Veen A."/>
            <person name="de Boer W."/>
            <person name="van Veen J.A."/>
            <person name="Garbeva P."/>
        </authorList>
    </citation>
    <scope>NUCLEOTIDE SEQUENCE [LARGE SCALE GENOMIC DNA]</scope>
    <source>
        <strain evidence="2 3">Ter282</strain>
    </source>
</reference>
<dbReference type="EMBL" id="CP013235">
    <property type="protein sequence ID" value="AMP07851.1"/>
    <property type="molecule type" value="Genomic_DNA"/>
</dbReference>
<feature type="region of interest" description="Disordered" evidence="1">
    <location>
        <begin position="1"/>
        <end position="27"/>
    </location>
</feature>
<gene>
    <name evidence="2" type="ORF">CAter282_0027</name>
</gene>
<dbReference type="PATRIC" id="fig|279058.17.peg.28"/>
<dbReference type="AlphaFoldDB" id="A0A127PJM7"/>
<protein>
    <submittedName>
        <fullName evidence="2">Uncharacterized protein</fullName>
    </submittedName>
</protein>
<proteinExistence type="predicted"/>
<evidence type="ECO:0000313" key="3">
    <source>
        <dbReference type="Proteomes" id="UP000071778"/>
    </source>
</evidence>
<dbReference type="Proteomes" id="UP000071778">
    <property type="component" value="Chromosome"/>
</dbReference>
<keyword evidence="3" id="KW-1185">Reference proteome</keyword>